<dbReference type="SUPFAM" id="SSF48498">
    <property type="entry name" value="Tetracyclin repressor-like, C-terminal domain"/>
    <property type="match status" value="1"/>
</dbReference>
<gene>
    <name evidence="7" type="ORF">AAU01_34880</name>
</gene>
<dbReference type="AlphaFoldDB" id="A0A4Y3NHN8"/>
<dbReference type="SUPFAM" id="SSF46689">
    <property type="entry name" value="Homeodomain-like"/>
    <property type="match status" value="1"/>
</dbReference>
<name>A0A4Y3NHN8_PAEAU</name>
<evidence type="ECO:0000256" key="3">
    <source>
        <dbReference type="ARBA" id="ARBA00023163"/>
    </source>
</evidence>
<keyword evidence="8" id="KW-1185">Reference proteome</keyword>
<feature type="DNA-binding region" description="H-T-H motif" evidence="4">
    <location>
        <begin position="42"/>
        <end position="61"/>
    </location>
</feature>
<dbReference type="PANTHER" id="PTHR30055">
    <property type="entry name" value="HTH-TYPE TRANSCRIPTIONAL REGULATOR RUTR"/>
    <property type="match status" value="1"/>
</dbReference>
<evidence type="ECO:0000313" key="8">
    <source>
        <dbReference type="Proteomes" id="UP000317715"/>
    </source>
</evidence>
<accession>A0A4Y3NHN8</accession>
<evidence type="ECO:0000256" key="2">
    <source>
        <dbReference type="ARBA" id="ARBA00023125"/>
    </source>
</evidence>
<comment type="caution">
    <text evidence="7">The sequence shown here is derived from an EMBL/GenBank/DDBJ whole genome shotgun (WGS) entry which is preliminary data.</text>
</comment>
<evidence type="ECO:0000256" key="4">
    <source>
        <dbReference type="PROSITE-ProRule" id="PRU00335"/>
    </source>
</evidence>
<dbReference type="PROSITE" id="PS50977">
    <property type="entry name" value="HTH_TETR_2"/>
    <property type="match status" value="1"/>
</dbReference>
<dbReference type="GO" id="GO:0000976">
    <property type="term" value="F:transcription cis-regulatory region binding"/>
    <property type="evidence" value="ECO:0007669"/>
    <property type="project" value="TreeGrafter"/>
</dbReference>
<proteinExistence type="predicted"/>
<dbReference type="InterPro" id="IPR036271">
    <property type="entry name" value="Tet_transcr_reg_TetR-rel_C_sf"/>
</dbReference>
<protein>
    <submittedName>
        <fullName evidence="7">TetR family transcriptional regulator</fullName>
    </submittedName>
</protein>
<evidence type="ECO:0000256" key="5">
    <source>
        <dbReference type="SAM" id="MobiDB-lite"/>
    </source>
</evidence>
<reference evidence="7 8" key="1">
    <citation type="submission" date="2019-06" db="EMBL/GenBank/DDBJ databases">
        <title>Whole genome shotgun sequence of Paenarthrobacter aurescens NBRC 12136.</title>
        <authorList>
            <person name="Hosoyama A."/>
            <person name="Uohara A."/>
            <person name="Ohji S."/>
            <person name="Ichikawa N."/>
        </authorList>
    </citation>
    <scope>NUCLEOTIDE SEQUENCE [LARGE SCALE GENOMIC DNA]</scope>
    <source>
        <strain evidence="7 8">NBRC 12136</strain>
    </source>
</reference>
<dbReference type="InterPro" id="IPR001647">
    <property type="entry name" value="HTH_TetR"/>
</dbReference>
<dbReference type="PRINTS" id="PR00455">
    <property type="entry name" value="HTHTETR"/>
</dbReference>
<keyword evidence="1" id="KW-0805">Transcription regulation</keyword>
<evidence type="ECO:0000313" key="7">
    <source>
        <dbReference type="EMBL" id="GEB20733.1"/>
    </source>
</evidence>
<organism evidence="7 8">
    <name type="scientific">Paenarthrobacter aurescens</name>
    <name type="common">Arthrobacter aurescens</name>
    <dbReference type="NCBI Taxonomy" id="43663"/>
    <lineage>
        <taxon>Bacteria</taxon>
        <taxon>Bacillati</taxon>
        <taxon>Actinomycetota</taxon>
        <taxon>Actinomycetes</taxon>
        <taxon>Micrococcales</taxon>
        <taxon>Micrococcaceae</taxon>
        <taxon>Paenarthrobacter</taxon>
    </lineage>
</organism>
<dbReference type="Proteomes" id="UP000317715">
    <property type="component" value="Unassembled WGS sequence"/>
</dbReference>
<dbReference type="InterPro" id="IPR009057">
    <property type="entry name" value="Homeodomain-like_sf"/>
</dbReference>
<feature type="domain" description="HTH tetR-type" evidence="6">
    <location>
        <begin position="19"/>
        <end position="79"/>
    </location>
</feature>
<dbReference type="EMBL" id="BJMD01000025">
    <property type="protein sequence ID" value="GEB20733.1"/>
    <property type="molecule type" value="Genomic_DNA"/>
</dbReference>
<keyword evidence="2 4" id="KW-0238">DNA-binding</keyword>
<dbReference type="Pfam" id="PF00440">
    <property type="entry name" value="TetR_N"/>
    <property type="match status" value="1"/>
</dbReference>
<dbReference type="Gene3D" id="1.10.357.10">
    <property type="entry name" value="Tetracycline Repressor, domain 2"/>
    <property type="match status" value="1"/>
</dbReference>
<keyword evidence="3" id="KW-0804">Transcription</keyword>
<evidence type="ECO:0000259" key="6">
    <source>
        <dbReference type="PROSITE" id="PS50977"/>
    </source>
</evidence>
<dbReference type="InterPro" id="IPR050109">
    <property type="entry name" value="HTH-type_TetR-like_transc_reg"/>
</dbReference>
<dbReference type="GO" id="GO:0003700">
    <property type="term" value="F:DNA-binding transcription factor activity"/>
    <property type="evidence" value="ECO:0007669"/>
    <property type="project" value="TreeGrafter"/>
</dbReference>
<dbReference type="PANTHER" id="PTHR30055:SF234">
    <property type="entry name" value="HTH-TYPE TRANSCRIPTIONAL REGULATOR BETI"/>
    <property type="match status" value="1"/>
</dbReference>
<feature type="region of interest" description="Disordered" evidence="5">
    <location>
        <begin position="1"/>
        <end position="22"/>
    </location>
</feature>
<sequence length="211" mass="23217">MWQFTSDSVKGMARPNTQERRRSELVEAALKEASTQGLRSLSLTDVAKRAGLTRGALLYYFDDLDALLVEAHRAGTERFCDHRDNVVAGLESPAEKLRAAIDAGLPSGPDDALMRLLYEFDFMAGQSELHDTLVQQMYLRQTATYRAIFEEGNASGAFTISTDLEQATMNMVALEDAYSLHIVAGNRLVTVDMARAAMLAFAEQIGCRTSA</sequence>
<evidence type="ECO:0000256" key="1">
    <source>
        <dbReference type="ARBA" id="ARBA00023015"/>
    </source>
</evidence>